<comment type="caution">
    <text evidence="7">The sequence shown here is derived from an EMBL/GenBank/DDBJ whole genome shotgun (WGS) entry which is preliminary data.</text>
</comment>
<dbReference type="Proteomes" id="UP000403266">
    <property type="component" value="Unassembled WGS sequence"/>
</dbReference>
<evidence type="ECO:0000256" key="3">
    <source>
        <dbReference type="ARBA" id="ARBA00022692"/>
    </source>
</evidence>
<feature type="transmembrane region" description="Helical" evidence="6">
    <location>
        <begin position="62"/>
        <end position="81"/>
    </location>
</feature>
<dbReference type="RefSeq" id="WP_152708569.1">
    <property type="nucleotide sequence ID" value="NZ_VOSJ01000001.1"/>
</dbReference>
<evidence type="ECO:0000313" key="7">
    <source>
        <dbReference type="EMBL" id="MPR23650.1"/>
    </source>
</evidence>
<dbReference type="GO" id="GO:0022857">
    <property type="term" value="F:transmembrane transporter activity"/>
    <property type="evidence" value="ECO:0007669"/>
    <property type="project" value="InterPro"/>
</dbReference>
<feature type="transmembrane region" description="Helical" evidence="6">
    <location>
        <begin position="364"/>
        <end position="384"/>
    </location>
</feature>
<dbReference type="AlphaFoldDB" id="A0A5N7MAH8"/>
<reference evidence="7 8" key="1">
    <citation type="journal article" date="2019" name="Syst. Appl. Microbiol.">
        <title>Microvirga tunisiensis sp. nov., a root nodule symbiotic bacterium isolated from Lupinus micranthus and L. luteus grown in Northern Tunisia.</title>
        <authorList>
            <person name="Msaddak A."/>
            <person name="Rejili M."/>
            <person name="Duran D."/>
            <person name="Mars M."/>
            <person name="Palacios J.M."/>
            <person name="Ruiz-Argueso T."/>
            <person name="Rey L."/>
            <person name="Imperial J."/>
        </authorList>
    </citation>
    <scope>NUCLEOTIDE SEQUENCE [LARGE SCALE GENOMIC DNA]</scope>
    <source>
        <strain evidence="7 8">Lmie10</strain>
    </source>
</reference>
<dbReference type="PANTHER" id="PTHR32196">
    <property type="entry name" value="ABC TRANSPORTER PERMEASE PROTEIN YPHD-RELATED-RELATED"/>
    <property type="match status" value="1"/>
</dbReference>
<dbReference type="InterPro" id="IPR001851">
    <property type="entry name" value="ABC_transp_permease"/>
</dbReference>
<keyword evidence="3 6" id="KW-0812">Transmembrane</keyword>
<feature type="transmembrane region" description="Helical" evidence="6">
    <location>
        <begin position="212"/>
        <end position="233"/>
    </location>
</feature>
<evidence type="ECO:0000313" key="8">
    <source>
        <dbReference type="Proteomes" id="UP000403266"/>
    </source>
</evidence>
<accession>A0A5N7MAH8</accession>
<feature type="transmembrane region" description="Helical" evidence="6">
    <location>
        <begin position="130"/>
        <end position="154"/>
    </location>
</feature>
<evidence type="ECO:0000256" key="2">
    <source>
        <dbReference type="ARBA" id="ARBA00022475"/>
    </source>
</evidence>
<dbReference type="EMBL" id="VOSK01000001">
    <property type="protein sequence ID" value="MPR23650.1"/>
    <property type="molecule type" value="Genomic_DNA"/>
</dbReference>
<feature type="transmembrane region" description="Helical" evidence="6">
    <location>
        <begin position="322"/>
        <end position="352"/>
    </location>
</feature>
<evidence type="ECO:0000256" key="5">
    <source>
        <dbReference type="ARBA" id="ARBA00023136"/>
    </source>
</evidence>
<comment type="subcellular location">
    <subcellularLocation>
        <location evidence="1">Cell membrane</location>
        <topology evidence="1">Multi-pass membrane protein</topology>
    </subcellularLocation>
</comment>
<evidence type="ECO:0000256" key="1">
    <source>
        <dbReference type="ARBA" id="ARBA00004651"/>
    </source>
</evidence>
<feature type="transmembrane region" description="Helical" evidence="6">
    <location>
        <begin position="239"/>
        <end position="259"/>
    </location>
</feature>
<keyword evidence="8" id="KW-1185">Reference proteome</keyword>
<proteinExistence type="predicted"/>
<dbReference type="CDD" id="cd06579">
    <property type="entry name" value="TM_PBP1_transp_AraH_like"/>
    <property type="match status" value="1"/>
</dbReference>
<feature type="transmembrane region" description="Helical" evidence="6">
    <location>
        <begin position="27"/>
        <end position="50"/>
    </location>
</feature>
<dbReference type="GO" id="GO:0005886">
    <property type="term" value="C:plasma membrane"/>
    <property type="evidence" value="ECO:0007669"/>
    <property type="project" value="UniProtKB-SubCell"/>
</dbReference>
<evidence type="ECO:0000256" key="6">
    <source>
        <dbReference type="SAM" id="Phobius"/>
    </source>
</evidence>
<feature type="transmembrane region" description="Helical" evidence="6">
    <location>
        <begin position="174"/>
        <end position="196"/>
    </location>
</feature>
<organism evidence="7 8">
    <name type="scientific">Microvirga tunisiensis</name>
    <dbReference type="NCBI Taxonomy" id="2108360"/>
    <lineage>
        <taxon>Bacteria</taxon>
        <taxon>Pseudomonadati</taxon>
        <taxon>Pseudomonadota</taxon>
        <taxon>Alphaproteobacteria</taxon>
        <taxon>Hyphomicrobiales</taxon>
        <taxon>Methylobacteriaceae</taxon>
        <taxon>Microvirga</taxon>
    </lineage>
</organism>
<feature type="transmembrane region" description="Helical" evidence="6">
    <location>
        <begin position="101"/>
        <end position="123"/>
    </location>
</feature>
<keyword evidence="2" id="KW-1003">Cell membrane</keyword>
<sequence>MTEIVDRPVKTARAQFVRHVLTRNARWLPMVAFFIVVAVGFQVATDGIFLSPRNITLLMRQCAITAVVAMAVSILIIKGEIDLSIGSAVYLCGTAAATLQVHYGFPVVPTILVTLGIGLLLGLWQGLCTVALGVPSFVVTLGGLLGFRGLAYYLTDAATIAPLSPSYSALSEGFVPVPVSLLMLAVAFLVVAALLARSARDPETGQHDLTSIAVRIATAAIIFGALAWIFAGYRGIPNAVLWVAACGGVLWFVMTRTVYGRNAYLIGSNREAARLAGIDVSKHILFGFLLMGVFYAIAATLATARLSASTPAMGQYLELDAIAAAVIGGISLRGGIGTIPGAILGAALLVTIDNGMSLLNISSFIQMIIKALLLLLAIAADSALNGKVRHR</sequence>
<dbReference type="Pfam" id="PF02653">
    <property type="entry name" value="BPD_transp_2"/>
    <property type="match status" value="1"/>
</dbReference>
<keyword evidence="4 6" id="KW-1133">Transmembrane helix</keyword>
<feature type="transmembrane region" description="Helical" evidence="6">
    <location>
        <begin position="280"/>
        <end position="302"/>
    </location>
</feature>
<dbReference type="OrthoDB" id="6384190at2"/>
<gene>
    <name evidence="7" type="ORF">FS320_00030</name>
</gene>
<name>A0A5N7MAH8_9HYPH</name>
<keyword evidence="5 6" id="KW-0472">Membrane</keyword>
<evidence type="ECO:0000256" key="4">
    <source>
        <dbReference type="ARBA" id="ARBA00022989"/>
    </source>
</evidence>
<protein>
    <submittedName>
        <fullName evidence="7">Sugar ABC transporter permease</fullName>
    </submittedName>
</protein>